<dbReference type="GO" id="GO:0005524">
    <property type="term" value="F:ATP binding"/>
    <property type="evidence" value="ECO:0007669"/>
    <property type="project" value="UniProtKB-KW"/>
</dbReference>
<feature type="transmembrane region" description="Helical" evidence="11">
    <location>
        <begin position="1299"/>
        <end position="1320"/>
    </location>
</feature>
<keyword evidence="4 11" id="KW-0812">Transmembrane</keyword>
<dbReference type="InterPro" id="IPR034003">
    <property type="entry name" value="ABCG_PDR_2"/>
</dbReference>
<evidence type="ECO:0000256" key="4">
    <source>
        <dbReference type="ARBA" id="ARBA00022692"/>
    </source>
</evidence>
<keyword evidence="3" id="KW-0813">Transport</keyword>
<feature type="transmembrane region" description="Helical" evidence="11">
    <location>
        <begin position="676"/>
        <end position="701"/>
    </location>
</feature>
<dbReference type="InterPro" id="IPR027417">
    <property type="entry name" value="P-loop_NTPase"/>
</dbReference>
<feature type="transmembrane region" description="Helical" evidence="11">
    <location>
        <begin position="766"/>
        <end position="786"/>
    </location>
</feature>
<dbReference type="EMBL" id="JALJOR010000001">
    <property type="protein sequence ID" value="KAK9829450.1"/>
    <property type="molecule type" value="Genomic_DNA"/>
</dbReference>
<comment type="caution">
    <text evidence="13">The sequence shown here is derived from an EMBL/GenBank/DDBJ whole genome shotgun (WGS) entry which is preliminary data.</text>
</comment>
<evidence type="ECO:0000313" key="14">
    <source>
        <dbReference type="Proteomes" id="UP001489004"/>
    </source>
</evidence>
<feature type="transmembrane region" description="Helical" evidence="11">
    <location>
        <begin position="604"/>
        <end position="625"/>
    </location>
</feature>
<dbReference type="GO" id="GO:0071944">
    <property type="term" value="C:cell periphery"/>
    <property type="evidence" value="ECO:0007669"/>
    <property type="project" value="UniProtKB-ARBA"/>
</dbReference>
<comment type="subcellular location">
    <subcellularLocation>
        <location evidence="1">Membrane</location>
        <topology evidence="1">Multi-pass membrane protein</topology>
    </subcellularLocation>
</comment>
<evidence type="ECO:0000259" key="12">
    <source>
        <dbReference type="PROSITE" id="PS50893"/>
    </source>
</evidence>
<feature type="transmembrane region" description="Helical" evidence="11">
    <location>
        <begin position="1341"/>
        <end position="1365"/>
    </location>
</feature>
<comment type="similarity">
    <text evidence="2">Belongs to the ABC transporter superfamily. ABCG family. PDR (TC 3.A.1.205) subfamily.</text>
</comment>
<dbReference type="Gene3D" id="3.40.50.300">
    <property type="entry name" value="P-loop containing nucleotide triphosphate hydrolases"/>
    <property type="match status" value="2"/>
</dbReference>
<evidence type="ECO:0000256" key="3">
    <source>
        <dbReference type="ARBA" id="ARBA00022448"/>
    </source>
</evidence>
<dbReference type="InterPro" id="IPR013581">
    <property type="entry name" value="PDR_assoc"/>
</dbReference>
<keyword evidence="5" id="KW-0677">Repeat</keyword>
<dbReference type="GO" id="GO:0140359">
    <property type="term" value="F:ABC-type transporter activity"/>
    <property type="evidence" value="ECO:0007669"/>
    <property type="project" value="InterPro"/>
</dbReference>
<evidence type="ECO:0000313" key="13">
    <source>
        <dbReference type="EMBL" id="KAK9829450.1"/>
    </source>
</evidence>
<feature type="transmembrane region" description="Helical" evidence="11">
    <location>
        <begin position="631"/>
        <end position="655"/>
    </location>
</feature>
<keyword evidence="6" id="KW-0547">Nucleotide-binding</keyword>
<evidence type="ECO:0000256" key="10">
    <source>
        <dbReference type="SAM" id="MobiDB-lite"/>
    </source>
</evidence>
<feature type="transmembrane region" description="Helical" evidence="11">
    <location>
        <begin position="1258"/>
        <end position="1279"/>
    </location>
</feature>
<organism evidence="13 14">
    <name type="scientific">[Myrmecia] bisecta</name>
    <dbReference type="NCBI Taxonomy" id="41462"/>
    <lineage>
        <taxon>Eukaryota</taxon>
        <taxon>Viridiplantae</taxon>
        <taxon>Chlorophyta</taxon>
        <taxon>core chlorophytes</taxon>
        <taxon>Trebouxiophyceae</taxon>
        <taxon>Trebouxiales</taxon>
        <taxon>Trebouxiaceae</taxon>
        <taxon>Myrmecia</taxon>
    </lineage>
</organism>
<reference evidence="13 14" key="1">
    <citation type="journal article" date="2024" name="Nat. Commun.">
        <title>Phylogenomics reveals the evolutionary origins of lichenization in chlorophyte algae.</title>
        <authorList>
            <person name="Puginier C."/>
            <person name="Libourel C."/>
            <person name="Otte J."/>
            <person name="Skaloud P."/>
            <person name="Haon M."/>
            <person name="Grisel S."/>
            <person name="Petersen M."/>
            <person name="Berrin J.G."/>
            <person name="Delaux P.M."/>
            <person name="Dal Grande F."/>
            <person name="Keller J."/>
        </authorList>
    </citation>
    <scope>NUCLEOTIDE SEQUENCE [LARGE SCALE GENOMIC DNA]</scope>
    <source>
        <strain evidence="13 14">SAG 2043</strain>
    </source>
</reference>
<feature type="transmembrane region" description="Helical" evidence="11">
    <location>
        <begin position="739"/>
        <end position="760"/>
    </location>
</feature>
<keyword evidence="8 11" id="KW-1133">Transmembrane helix</keyword>
<dbReference type="InterPro" id="IPR003593">
    <property type="entry name" value="AAA+_ATPase"/>
</dbReference>
<protein>
    <recommendedName>
        <fullName evidence="12">ABC transporter domain-containing protein</fullName>
    </recommendedName>
</protein>
<dbReference type="GO" id="GO:0016020">
    <property type="term" value="C:membrane"/>
    <property type="evidence" value="ECO:0007669"/>
    <property type="project" value="UniProtKB-SubCell"/>
</dbReference>
<keyword evidence="7" id="KW-0067">ATP-binding</keyword>
<feature type="transmembrane region" description="Helical" evidence="11">
    <location>
        <begin position="824"/>
        <end position="849"/>
    </location>
</feature>
<dbReference type="Pfam" id="PF01061">
    <property type="entry name" value="ABC2_membrane"/>
    <property type="match status" value="2"/>
</dbReference>
<keyword evidence="14" id="KW-1185">Reference proteome</keyword>
<sequence length="1522" mass="166377">MADFVSDKQAMPSHVGVADVLARDATCGLSFSSARRDQADLVAAVTSEKDHKKIPKLQRPQLQKMASKIMLMGQDKDKGGFLERFQKVMARHGIDVPTVTVEYHKLCVEADALIGSAGIPSLTNVALGTLKTLVGLGGLSTKPMSILKDVSGVLRPGRITLLLGPPGAGKTVYLQALGGQLKPGQFLRINGSVKYNGHTKEEFVLARTAALVDQYDDHIAALTVRETLEFAHECQMGHKFPEFYPVDKIKAARAAKASVAAPLTSAASQDLTNVVPDQQDAEGLQAGSEVEAAADNQPTAQPGGAATAAVEAEDAEFEQLLAEIWGTGVKTELIIRLLGLRNCADTVVGGQLMRGISGGERKRVTSAEMLVGPKKVLLMDEISTGLDSATTFNEIDYLRGITHVMGLTTVVSLLQPPPEVYNLFDDVLLLTDGQVCFHGPMDQAIPFFASQGFVCPLRKDPASFLQEVTTPKGQLQFASPELKRRKGVQVAAMTSGNEMASAAQILSAEAPPSDALLEAQLAAGHGRTLMVTVEEISQAFYNKTSYGQQMLEMLNKHPFDKRQDMPGALTRTHYPMSFLSSLKLVTVRSMMLTLRDKSLVRGRLIQVAVMALIIGSLFAGLAHTASVARSYFGVSFLSVMFLAMGAMPQLSIGFFTKGVFFKQRNARFFQPASYTFAQYVTQLPFALLEAVVYSIIVYFLVGYYRAAGYYFLFYFIILSAMLVMASLMRLLASVMPSMVIANAAGGLMILLLVITSGYTITRTSIPPWFIWAYWISPFAYALRALVINEMTSPDWSAPVSPGASISVGVASLESFGFYTDRKWIWVGIGYNIGLSLLLTVFSTLALTYLHPPKARPSVADEPKPEGRLTGSFKRISFRKPKVDMVDPEAPANGASIQSSLPFEPVTLVFRDLRYFVDAPAGAAQTDNSSPEMKGKLELLKGITGFAPPGVLTALMGGSGAGKTTLMDAVAGRKTIGSITGDILVNGYPKEQRSWARVVGYVEQNDIHSPQATVREALLFSARLRIPEAVSYVQIRAYVDEVIEIVELQSLQHTTVGIPNQSGLSVEQRKRLTIAVELVANPSVVFMDEPTSGLDARAAAIVMRSVKNVSRNGRSVVVTIHQPSIEIFESFDALVLLQRGGKLIYFGTLGHESSHLISYLEAVPGVAPIKPGYNPATWMLEVTGGSMSTGAAASSADFPTIYKESELYKQNMAQVERLIEEGKRDHKPLSMSARYAISKLLQARTLIRKFTTAYWRSPAYNLTRILMTVTISLLYGLMFLDKGALPATGAGIANVQSVMGVIYSSCTFQGMFNLITVLPVVGYERAVLYRERAAAYYSNGPYALATGIVEIPYLISQMCIFMPISYWLIGFQASWQKYWFFSFVFLMIISMFTFFGQLLVFITPSQALAQILGGALNTLWNIFNGFLMPYPVMPRGWRWLNRISPTTWCIYALAVDQLGDSPQTVTAFINGSQQTVTVGKFMEEYFGYKYSFKWYAVLILGGFILVFRILAAVALKTISFERR</sequence>
<feature type="transmembrane region" description="Helical" evidence="11">
    <location>
        <begin position="1493"/>
        <end position="1514"/>
    </location>
</feature>
<feature type="domain" description="ABC transporter" evidence="12">
    <location>
        <begin position="923"/>
        <end position="1164"/>
    </location>
</feature>
<dbReference type="Pfam" id="PF08370">
    <property type="entry name" value="PDR_assoc"/>
    <property type="match status" value="1"/>
</dbReference>
<dbReference type="Proteomes" id="UP001489004">
    <property type="component" value="Unassembled WGS sequence"/>
</dbReference>
<evidence type="ECO:0000256" key="8">
    <source>
        <dbReference type="ARBA" id="ARBA00022989"/>
    </source>
</evidence>
<gene>
    <name evidence="13" type="ORF">WJX72_005937</name>
</gene>
<feature type="compositionally biased region" description="Low complexity" evidence="10">
    <location>
        <begin position="297"/>
        <end position="309"/>
    </location>
</feature>
<evidence type="ECO:0000256" key="11">
    <source>
        <dbReference type="SAM" id="Phobius"/>
    </source>
</evidence>
<dbReference type="CDD" id="cd03232">
    <property type="entry name" value="ABCG_PDR_domain2"/>
    <property type="match status" value="1"/>
</dbReference>
<feature type="domain" description="ABC transporter" evidence="12">
    <location>
        <begin position="125"/>
        <end position="457"/>
    </location>
</feature>
<proteinExistence type="inferred from homology"/>
<dbReference type="FunFam" id="3.40.50.300:FF:000059">
    <property type="entry name" value="ABC transporter G family member 40"/>
    <property type="match status" value="1"/>
</dbReference>
<name>A0AAW1R7D3_9CHLO</name>
<dbReference type="InterPro" id="IPR003439">
    <property type="entry name" value="ABC_transporter-like_ATP-bd"/>
</dbReference>
<dbReference type="PANTHER" id="PTHR19241">
    <property type="entry name" value="ATP-BINDING CASSETTE TRANSPORTER"/>
    <property type="match status" value="1"/>
</dbReference>
<evidence type="ECO:0000256" key="5">
    <source>
        <dbReference type="ARBA" id="ARBA00022737"/>
    </source>
</evidence>
<evidence type="ECO:0000256" key="6">
    <source>
        <dbReference type="ARBA" id="ARBA00022741"/>
    </source>
</evidence>
<keyword evidence="9 11" id="KW-0472">Membrane</keyword>
<dbReference type="InterPro" id="IPR013525">
    <property type="entry name" value="ABC2_TM"/>
</dbReference>
<evidence type="ECO:0000256" key="9">
    <source>
        <dbReference type="ARBA" id="ARBA00023136"/>
    </source>
</evidence>
<evidence type="ECO:0000256" key="2">
    <source>
        <dbReference type="ARBA" id="ARBA00006012"/>
    </source>
</evidence>
<accession>A0AAW1R7D3</accession>
<dbReference type="PROSITE" id="PS50893">
    <property type="entry name" value="ABC_TRANSPORTER_2"/>
    <property type="match status" value="2"/>
</dbReference>
<feature type="transmembrane region" description="Helical" evidence="11">
    <location>
        <begin position="707"/>
        <end position="727"/>
    </location>
</feature>
<feature type="region of interest" description="Disordered" evidence="10">
    <location>
        <begin position="282"/>
        <end position="309"/>
    </location>
</feature>
<feature type="transmembrane region" description="Helical" evidence="11">
    <location>
        <begin position="1413"/>
        <end position="1431"/>
    </location>
</feature>
<evidence type="ECO:0000256" key="1">
    <source>
        <dbReference type="ARBA" id="ARBA00004141"/>
    </source>
</evidence>
<dbReference type="GO" id="GO:0016887">
    <property type="term" value="F:ATP hydrolysis activity"/>
    <property type="evidence" value="ECO:0007669"/>
    <property type="project" value="InterPro"/>
</dbReference>
<dbReference type="SMART" id="SM00382">
    <property type="entry name" value="AAA"/>
    <property type="match status" value="2"/>
</dbReference>
<dbReference type="Pfam" id="PF00005">
    <property type="entry name" value="ABC_tran"/>
    <property type="match status" value="2"/>
</dbReference>
<evidence type="ECO:0000256" key="7">
    <source>
        <dbReference type="ARBA" id="ARBA00022840"/>
    </source>
</evidence>
<dbReference type="SUPFAM" id="SSF52540">
    <property type="entry name" value="P-loop containing nucleoside triphosphate hydrolases"/>
    <property type="match status" value="2"/>
</dbReference>
<feature type="transmembrane region" description="Helical" evidence="11">
    <location>
        <begin position="1377"/>
        <end position="1401"/>
    </location>
</feature>